<keyword evidence="2" id="KW-1185">Reference proteome</keyword>
<dbReference type="EMBL" id="NJHS01000057">
    <property type="protein sequence ID" value="PNJ97264.1"/>
    <property type="molecule type" value="Genomic_DNA"/>
</dbReference>
<evidence type="ECO:0000313" key="2">
    <source>
        <dbReference type="Proteomes" id="UP000236284"/>
    </source>
</evidence>
<gene>
    <name evidence="1" type="ORF">CEP15_09430</name>
</gene>
<reference evidence="1 2" key="1">
    <citation type="submission" date="2017-06" db="EMBL/GenBank/DDBJ databases">
        <title>Genome variation in co-occurring toxic Cylindrospermopsis raciborskii strains determines phenotypic plasticity.</title>
        <authorList>
            <person name="Willis A."/>
            <person name="Woodhouse J."/>
            <person name="Ongley S."/>
            <person name="Jex A."/>
            <person name="Burford M."/>
            <person name="Neilan B."/>
        </authorList>
    </citation>
    <scope>NUCLEOTIDE SEQUENCE [LARGE SCALE GENOMIC DNA]</scope>
    <source>
        <strain evidence="1 2">C07</strain>
    </source>
</reference>
<dbReference type="Proteomes" id="UP000236284">
    <property type="component" value="Unassembled WGS sequence"/>
</dbReference>
<comment type="caution">
    <text evidence="1">The sequence shown here is derived from an EMBL/GenBank/DDBJ whole genome shotgun (WGS) entry which is preliminary data.</text>
</comment>
<dbReference type="RefSeq" id="WP_102938775.1">
    <property type="nucleotide sequence ID" value="NZ_NJHS01000057.1"/>
</dbReference>
<accession>A0ABX4WNW1</accession>
<protein>
    <submittedName>
        <fullName evidence="1">Uncharacterized protein</fullName>
    </submittedName>
</protein>
<name>A0ABX4WNW1_9CYAN</name>
<proteinExistence type="predicted"/>
<organism evidence="1 2">
    <name type="scientific">Cylindrospermopsis raciborskii C07</name>
    <dbReference type="NCBI Taxonomy" id="2014886"/>
    <lineage>
        <taxon>Bacteria</taxon>
        <taxon>Bacillati</taxon>
        <taxon>Cyanobacteriota</taxon>
        <taxon>Cyanophyceae</taxon>
        <taxon>Nostocales</taxon>
        <taxon>Aphanizomenonaceae</taxon>
        <taxon>Cylindrospermopsis</taxon>
    </lineage>
</organism>
<sequence>MLGGMMEGQAPDPYRASTFYRLKTLDLHFVHKQSKDFLFPTINIYDSLAKDYNTKSQEYVTKFEEKVFEFMSLEPKLPEPNYSKAPKLVELEESLLSAKIVKTPGMEEIIKISESVLEVGKKTEDILKEALREEANLNFKEEFINRIKEDNNNIKSLKAYLDVLENNFSTNFSVINTSLVNLNKLTTSVSLNKINKKQAVEKLVYLYDNITNSLEFLKKRFLENRENRKELMSYMQVFELYEKQEDSGKIRKHPLSEKYYDDIQNFVLLHRKIDLLNNEIEKLINLEKESYKKVKSVDLHITSLIPKVSEEKTLYETYKAKGNLEGVYTSPLEFTLNFLTAYSKFSERTLPSIIDNNAGLRAPIAEDAIYNYVLGNFGPATQLVQEMAAIKTIVSGYSQHSSLDSIEGISNRRRLLEERILKDLQLDPEKKKLLEKEFTLITEQFARKLAVTPSVTREQVESEINKEIPSIRKQVKKELRSGKHVGQNWYGFNIISRLNSIMMSNTPETINKIVDRIVKEKIRIKYDDRIGVIDKTKDKFLGTKSQRSFLKDVIEQRRNNLIAINKDFMPSEYYSSFFETLFNKIFGYHTTVKDFEDSFATRLSHPELVNSQLTEDLIRESGVYEFYQKDLEDRIKSAQVSDPASEYLHEGMELVRRLSFNLKQSNLDPVQRQRAKSLYENITKTQRIVLPQLLVLDEDFKQGTYTVTYGATDKYKPAEGLLLGLDIMQKLSLVFQTQSSKALLIQMQLAFELQSSFGLLAKITKQAEEGSAVIISAEEYDQYQNLVALLGSTLTETFDLLRNQETIRQAGGERFKVTGISSIAMSTLLAAEDEIVAGSRFFQVAREGTDSVISSKRAQRRLKNINELYEKDSNKALQLINKLRALYLSQNNIIDSREITIEHLDKIRTLQPKTDEEYNKLDGKQKRELNTRIEDYLLRLVLEKEDFSSVKVDPSSKINTLEDRREKNLKKISLGQQIRATMIRQGAPFGSSWRSRTGHVLKRVLSDRKLIERGKKTGTYIVPDEKAIGNNTLGLDLRKKE</sequence>
<evidence type="ECO:0000313" key="1">
    <source>
        <dbReference type="EMBL" id="PNJ97264.1"/>
    </source>
</evidence>